<dbReference type="PIRSF" id="PIRSF000090">
    <property type="entry name" value="Beta-ETF"/>
    <property type="match status" value="1"/>
</dbReference>
<dbReference type="PATRIC" id="fig|104102.12.peg.681"/>
<evidence type="ECO:0000256" key="7">
    <source>
        <dbReference type="ARBA" id="ARBA00042002"/>
    </source>
</evidence>
<comment type="subunit">
    <text evidence="2">Heterodimer of an alpha and a beta subunit.</text>
</comment>
<dbReference type="PANTHER" id="PTHR21294">
    <property type="entry name" value="ELECTRON TRANSFER FLAVOPROTEIN BETA-SUBUNIT"/>
    <property type="match status" value="1"/>
</dbReference>
<keyword evidence="4" id="KW-0813">Transport</keyword>
<evidence type="ECO:0000256" key="6">
    <source>
        <dbReference type="ARBA" id="ARBA00025649"/>
    </source>
</evidence>
<dbReference type="GO" id="GO:0009055">
    <property type="term" value="F:electron transfer activity"/>
    <property type="evidence" value="ECO:0007669"/>
    <property type="project" value="InterPro"/>
</dbReference>
<dbReference type="AlphaFoldDB" id="A0A149TRX2"/>
<dbReference type="PROSITE" id="PS01065">
    <property type="entry name" value="ETF_BETA"/>
    <property type="match status" value="1"/>
</dbReference>
<comment type="cofactor">
    <cofactor evidence="8">
        <name>AMP</name>
        <dbReference type="ChEBI" id="CHEBI:456215"/>
    </cofactor>
</comment>
<dbReference type="InterPro" id="IPR033948">
    <property type="entry name" value="ETF_beta_N"/>
</dbReference>
<dbReference type="InterPro" id="IPR014730">
    <property type="entry name" value="ETF_a/b_N"/>
</dbReference>
<dbReference type="InterPro" id="IPR012255">
    <property type="entry name" value="ETF_b"/>
</dbReference>
<proteinExistence type="inferred from homology"/>
<comment type="similarity">
    <text evidence="1">Belongs to the ETF beta-subunit/FixA family.</text>
</comment>
<sequence>MKKILVPIKMVLDANVRPRVKADGSGVDLSGMKLSINPFCEIAIEEAVRLKEKGLAEEVVAISIGPAKAQDILRQAMAMGADRARLIETDRPIEPLTAAKLIRTVVEEENPDLVILGKQAVDDDCNQTGQMLAALLDWPQATFASAVAVDAGTLHVTREVDGGHQTLALPLPAVVTTDLRLNEPRHCSLPNIMKARKKALDITPVANCGLDMVARLNVLGVKPPEPRKAGRRVANVSELVRDLRAAGVI</sequence>
<dbReference type="GO" id="GO:0046395">
    <property type="term" value="P:carboxylic acid catabolic process"/>
    <property type="evidence" value="ECO:0007669"/>
    <property type="project" value="UniProtKB-ARBA"/>
</dbReference>
<evidence type="ECO:0000259" key="9">
    <source>
        <dbReference type="SMART" id="SM00893"/>
    </source>
</evidence>
<gene>
    <name evidence="10" type="ORF">AD947_14030</name>
</gene>
<dbReference type="SUPFAM" id="SSF52402">
    <property type="entry name" value="Adenine nucleotide alpha hydrolases-like"/>
    <property type="match status" value="1"/>
</dbReference>
<protein>
    <recommendedName>
        <fullName evidence="3">Electron transfer flavoprotein subunit beta</fullName>
    </recommendedName>
    <alternativeName>
        <fullName evidence="7">Electron transfer flavoprotein small subunit</fullName>
    </alternativeName>
</protein>
<evidence type="ECO:0000313" key="11">
    <source>
        <dbReference type="Proteomes" id="UP000075411"/>
    </source>
</evidence>
<evidence type="ECO:0000256" key="5">
    <source>
        <dbReference type="ARBA" id="ARBA00022982"/>
    </source>
</evidence>
<dbReference type="EMBL" id="LHZT01000130">
    <property type="protein sequence ID" value="KXV55877.1"/>
    <property type="molecule type" value="Genomic_DNA"/>
</dbReference>
<dbReference type="Gene3D" id="3.40.50.620">
    <property type="entry name" value="HUPs"/>
    <property type="match status" value="1"/>
</dbReference>
<evidence type="ECO:0000256" key="8">
    <source>
        <dbReference type="ARBA" id="ARBA00049933"/>
    </source>
</evidence>
<evidence type="ECO:0000256" key="4">
    <source>
        <dbReference type="ARBA" id="ARBA00022448"/>
    </source>
</evidence>
<evidence type="ECO:0000256" key="1">
    <source>
        <dbReference type="ARBA" id="ARBA00007557"/>
    </source>
</evidence>
<dbReference type="RefSeq" id="WP_061488782.1">
    <property type="nucleotide sequence ID" value="NZ_LHZT01000130.1"/>
</dbReference>
<keyword evidence="5" id="KW-0249">Electron transport</keyword>
<organism evidence="10 11">
    <name type="scientific">Acetobacter tropicalis</name>
    <dbReference type="NCBI Taxonomy" id="104102"/>
    <lineage>
        <taxon>Bacteria</taxon>
        <taxon>Pseudomonadati</taxon>
        <taxon>Pseudomonadota</taxon>
        <taxon>Alphaproteobacteria</taxon>
        <taxon>Acetobacterales</taxon>
        <taxon>Acetobacteraceae</taxon>
        <taxon>Acetobacter</taxon>
    </lineage>
</organism>
<dbReference type="OrthoDB" id="9781325at2"/>
<dbReference type="InterPro" id="IPR014729">
    <property type="entry name" value="Rossmann-like_a/b/a_fold"/>
</dbReference>
<dbReference type="Pfam" id="PF01012">
    <property type="entry name" value="ETF"/>
    <property type="match status" value="1"/>
</dbReference>
<evidence type="ECO:0000256" key="2">
    <source>
        <dbReference type="ARBA" id="ARBA00011355"/>
    </source>
</evidence>
<comment type="function">
    <text evidence="6">The electron transfer flavoprotein serves as a specific electron acceptor for other dehydrogenases. It transfers the electrons to the main respiratory chain via ETF-ubiquinone oxidoreductase (ETF dehydrogenase).</text>
</comment>
<dbReference type="FunFam" id="3.40.50.620:FF:000011">
    <property type="entry name" value="Electron transfer flavoprotein subunit beta"/>
    <property type="match status" value="1"/>
</dbReference>
<name>A0A149TRX2_9PROT</name>
<evidence type="ECO:0000256" key="3">
    <source>
        <dbReference type="ARBA" id="ARBA00016797"/>
    </source>
</evidence>
<dbReference type="InterPro" id="IPR000049">
    <property type="entry name" value="ET-Flavoprotein_bsu_CS"/>
</dbReference>
<dbReference type="SMART" id="SM00893">
    <property type="entry name" value="ETF"/>
    <property type="match status" value="1"/>
</dbReference>
<comment type="caution">
    <text evidence="10">The sequence shown here is derived from an EMBL/GenBank/DDBJ whole genome shotgun (WGS) entry which is preliminary data.</text>
</comment>
<evidence type="ECO:0000313" key="10">
    <source>
        <dbReference type="EMBL" id="KXV55877.1"/>
    </source>
</evidence>
<dbReference type="PANTHER" id="PTHR21294:SF8">
    <property type="entry name" value="ELECTRON TRANSFER FLAVOPROTEIN SUBUNIT BETA"/>
    <property type="match status" value="1"/>
</dbReference>
<dbReference type="CDD" id="cd01714">
    <property type="entry name" value="ETF_beta"/>
    <property type="match status" value="1"/>
</dbReference>
<dbReference type="Proteomes" id="UP000075411">
    <property type="component" value="Unassembled WGS sequence"/>
</dbReference>
<accession>A0A149TRX2</accession>
<reference evidence="10 11" key="1">
    <citation type="submission" date="2015-06" db="EMBL/GenBank/DDBJ databases">
        <title>Improved classification and identification of acetic acid bacteria using matrix-assisted laser desorption/ionization time-of-flight mass spectrometry; Gluconobacter nephelii and Gluconobacter uchimurae are later heterotypic synonyms of Gluconobacter japonicus and Gluconobacter oxydans, respectively.</title>
        <authorList>
            <person name="Li L."/>
            <person name="Cleenwerck I."/>
            <person name="De Vuyst L."/>
            <person name="Vandamme P."/>
        </authorList>
    </citation>
    <scope>NUCLEOTIDE SEQUENCE [LARGE SCALE GENOMIC DNA]</scope>
    <source>
        <strain evidence="10 11">LMG 1663</strain>
    </source>
</reference>
<feature type="domain" description="Electron transfer flavoprotein alpha/beta-subunit N-terminal" evidence="9">
    <location>
        <begin position="24"/>
        <end position="212"/>
    </location>
</feature>